<evidence type="ECO:0000313" key="2">
    <source>
        <dbReference type="WBParaSite" id="ES5_v2.g16260.t1"/>
    </source>
</evidence>
<proteinExistence type="predicted"/>
<name>A0AC34FHK0_9BILA</name>
<sequence length="492" mass="55442">MPNRQLFENLDSVMVFAFIGTIFNTLAIASTLYLCGIWGWFTVEFKLFEILLFSSLISAVDPVAVIAVFEEIHVNDFLFINVFGEALFNDGAAVVLYFMFKKFNYIGVDNLITTDYAAAGISFFVIALGGIFIGLFFAGICSFVTKYTDPVKILAPVLIFAFPYLAYLTAEMFGVSAIFAIIACGVAMKEYVKGNITQEANTSVKYFTKLLALSGETIIFMFLGLSTISSSHKWDTYFVVVTIISCLVYRTLGVIIQCSILNRFRTKQFTVVDQFVLSYGGLRGAIAFGLAVSMPEMIVAKSIYFDYTMTGIEDIAGQKGRHSIRQMYERFNAKILKPVLMKSYQKRVFDASQIVRAYTKITLQEAMEVIKQGQAIPLPSTPNKTSTNKQEFNFEAPKATPSPFEMDALYQMFSQLLDRKVEEIRGAYRNEQPIVQIERQNVDIPDDYIEIMRPSHFLSSPDLTIQPQSGHPRDLFHRQQSHPNVSSKITKL</sequence>
<protein>
    <submittedName>
        <fullName evidence="2">Sodium/hydrogen exchanger</fullName>
    </submittedName>
</protein>
<dbReference type="Proteomes" id="UP000887579">
    <property type="component" value="Unplaced"/>
</dbReference>
<organism evidence="1 2">
    <name type="scientific">Panagrolaimus sp. ES5</name>
    <dbReference type="NCBI Taxonomy" id="591445"/>
    <lineage>
        <taxon>Eukaryota</taxon>
        <taxon>Metazoa</taxon>
        <taxon>Ecdysozoa</taxon>
        <taxon>Nematoda</taxon>
        <taxon>Chromadorea</taxon>
        <taxon>Rhabditida</taxon>
        <taxon>Tylenchina</taxon>
        <taxon>Panagrolaimomorpha</taxon>
        <taxon>Panagrolaimoidea</taxon>
        <taxon>Panagrolaimidae</taxon>
        <taxon>Panagrolaimus</taxon>
    </lineage>
</organism>
<evidence type="ECO:0000313" key="1">
    <source>
        <dbReference type="Proteomes" id="UP000887579"/>
    </source>
</evidence>
<reference evidence="2" key="1">
    <citation type="submission" date="2022-11" db="UniProtKB">
        <authorList>
            <consortium name="WormBaseParasite"/>
        </authorList>
    </citation>
    <scope>IDENTIFICATION</scope>
</reference>
<dbReference type="WBParaSite" id="ES5_v2.g16260.t1">
    <property type="protein sequence ID" value="ES5_v2.g16260.t1"/>
    <property type="gene ID" value="ES5_v2.g16260"/>
</dbReference>
<accession>A0AC34FHK0</accession>